<dbReference type="SUPFAM" id="SSF81665">
    <property type="entry name" value="Calcium ATPase, transmembrane domain M"/>
    <property type="match status" value="1"/>
</dbReference>
<evidence type="ECO:0000313" key="11">
    <source>
        <dbReference type="EMBL" id="TBU08990.1"/>
    </source>
</evidence>
<dbReference type="PANTHER" id="PTHR11629">
    <property type="entry name" value="VACUOLAR PROTON ATPASES"/>
    <property type="match status" value="1"/>
</dbReference>
<accession>A0A4Q9LNV1</accession>
<comment type="function">
    <text evidence="9">Essential component of the vacuolar proton pump (V-ATPase), a multimeric enzyme that catalyzes the translocation of protons across the membranes. Required for assembly and activity of the V-ATPase.</text>
</comment>
<feature type="transmembrane region" description="Helical" evidence="9">
    <location>
        <begin position="694"/>
        <end position="713"/>
    </location>
</feature>
<evidence type="ECO:0000313" key="12">
    <source>
        <dbReference type="Proteomes" id="UP000291404"/>
    </source>
</evidence>
<keyword evidence="5 9" id="KW-0375">Hydrogen ion transport</keyword>
<dbReference type="VEuPathDB" id="MicrosporidiaDB:CWI39_2794p0010"/>
<evidence type="ECO:0000256" key="3">
    <source>
        <dbReference type="ARBA" id="ARBA00022448"/>
    </source>
</evidence>
<sequence>MLRSEDMEHVTLYFSKDTAKQAITELGNHEMVHFIDQNSSLKTERLPFTREIRYLEKLLSRVSYLNNETVKLTPLAKTAARCRSLDLGEVEAQINKHYIRYAQLRDLQNDTFSNLSRLQEDMAILQTVEPLIDANNKEHFVAGIINKEKSFLLEKILWHSLRRNLVIHTFDFESEELPKKVIFLVFTHFKAKSKTTQICTSLSARIINLNEKRYASQNFLNMASLIGQIKAVYQNNVMTLKSESLCISQQIPLWKYFLKKEIKIYEIMNQLTLSQQRDHLVGEGWILKRNVERLAKIMTFISEIHGYTAYEIKGVITSLQGNKSPSPLTNPKLEKNLGLENKEIENYSRFEENPRFEESGDKESGDKESGDKESGDKESGNKESGIKESGNKEKIKNKENQQKNRNQQNKENQQKNRNQKNNENKENQKNNEKPKFSSLPTHNIDIITDPNTPLSTEPTQPPTFIETNEFTHAFQTITNVYGIPSYKEINPAIFNIFTFPVMFGIMFGDVGHGLILLFISLFFIRYKSKLDNFHEATQILVDGRYLVLCAALSSIFFGFLYSDFLSLSIPLFPSQYTVDYIYPFGIDPAWHHSTTGLMFVNSLKMKMSLIFGFCHMLLGMGICYCNFYYRKSFLDIFGVWLPQFLCFVGFVGYLVFLIIYKWLVTYDYPSLISVLVGMFTSPFHVESSMYPGQVYVQGFIFIILCVTFPWMFFAKPLILTHRKSKDLVDVWMHQAISTIEFGIGLISNTSSYLRLWAVSLAHSQLTQVLHTMTLGANNFIVRIFTFPIWLLATAILLIGLEGLSSCLHALRLNWIEFNSKFYEGHGYDFKPLNFMENDEE</sequence>
<dbReference type="GO" id="GO:0051117">
    <property type="term" value="F:ATPase binding"/>
    <property type="evidence" value="ECO:0007669"/>
    <property type="project" value="TreeGrafter"/>
</dbReference>
<feature type="transmembrane region" description="Helical" evidence="9">
    <location>
        <begin position="545"/>
        <end position="562"/>
    </location>
</feature>
<dbReference type="InterPro" id="IPR026028">
    <property type="entry name" value="V-type_ATPase_116kDa_su_euka"/>
</dbReference>
<dbReference type="InterPro" id="IPR023298">
    <property type="entry name" value="ATPase_P-typ_TM_dom_sf"/>
</dbReference>
<feature type="region of interest" description="Disordered" evidence="10">
    <location>
        <begin position="321"/>
        <end position="458"/>
    </location>
</feature>
<feature type="compositionally biased region" description="Basic and acidic residues" evidence="10">
    <location>
        <begin position="420"/>
        <end position="435"/>
    </location>
</feature>
<feature type="compositionally biased region" description="Polar residues" evidence="10">
    <location>
        <begin position="449"/>
        <end position="458"/>
    </location>
</feature>
<dbReference type="PANTHER" id="PTHR11629:SF63">
    <property type="entry name" value="V-TYPE PROTON ATPASE SUBUNIT A"/>
    <property type="match status" value="1"/>
</dbReference>
<feature type="transmembrane region" description="Helical" evidence="9">
    <location>
        <begin position="779"/>
        <end position="800"/>
    </location>
</feature>
<dbReference type="Proteomes" id="UP000291404">
    <property type="component" value="Unassembled WGS sequence"/>
</dbReference>
<proteinExistence type="inferred from homology"/>
<keyword evidence="4 9" id="KW-0812">Transmembrane</keyword>
<reference evidence="11 12" key="1">
    <citation type="submission" date="2017-12" db="EMBL/GenBank/DDBJ databases">
        <authorList>
            <person name="Pombert J.-F."/>
            <person name="Haag K.L."/>
            <person name="Ebert D."/>
        </authorList>
    </citation>
    <scope>NUCLEOTIDE SEQUENCE [LARGE SCALE GENOMIC DNA]</scope>
    <source>
        <strain evidence="11">BE-OM-2</strain>
    </source>
</reference>
<dbReference type="InterPro" id="IPR002490">
    <property type="entry name" value="V-ATPase_116kDa_su"/>
</dbReference>
<dbReference type="PIRSF" id="PIRSF001293">
    <property type="entry name" value="ATP6V0A1"/>
    <property type="match status" value="1"/>
</dbReference>
<dbReference type="AlphaFoldDB" id="A0A4Q9LNV1"/>
<feature type="transmembrane region" description="Helical" evidence="9">
    <location>
        <begin position="497"/>
        <end position="524"/>
    </location>
</feature>
<evidence type="ECO:0000256" key="5">
    <source>
        <dbReference type="ARBA" id="ARBA00022781"/>
    </source>
</evidence>
<evidence type="ECO:0000256" key="1">
    <source>
        <dbReference type="ARBA" id="ARBA00004141"/>
    </source>
</evidence>
<dbReference type="GO" id="GO:0007035">
    <property type="term" value="P:vacuolar acidification"/>
    <property type="evidence" value="ECO:0007669"/>
    <property type="project" value="TreeGrafter"/>
</dbReference>
<evidence type="ECO:0000256" key="4">
    <source>
        <dbReference type="ARBA" id="ARBA00022692"/>
    </source>
</evidence>
<evidence type="ECO:0000256" key="6">
    <source>
        <dbReference type="ARBA" id="ARBA00022989"/>
    </source>
</evidence>
<keyword evidence="3 9" id="KW-0813">Transport</keyword>
<evidence type="ECO:0000256" key="10">
    <source>
        <dbReference type="SAM" id="MobiDB-lite"/>
    </source>
</evidence>
<name>A0A4Q9LNV1_9MICR</name>
<dbReference type="VEuPathDB" id="MicrosporidiaDB:CWI36_0075p0010"/>
<keyword evidence="6 9" id="KW-1133">Transmembrane helix</keyword>
<gene>
    <name evidence="11" type="ORF">CWI36_0075p0010</name>
</gene>
<evidence type="ECO:0000256" key="8">
    <source>
        <dbReference type="ARBA" id="ARBA00023136"/>
    </source>
</evidence>
<feature type="compositionally biased region" description="Basic and acidic residues" evidence="10">
    <location>
        <begin position="332"/>
        <end position="402"/>
    </location>
</feature>
<dbReference type="GO" id="GO:0046961">
    <property type="term" value="F:proton-transporting ATPase activity, rotational mechanism"/>
    <property type="evidence" value="ECO:0007669"/>
    <property type="project" value="InterPro"/>
</dbReference>
<feature type="compositionally biased region" description="Low complexity" evidence="10">
    <location>
        <begin position="403"/>
        <end position="419"/>
    </location>
</feature>
<dbReference type="Pfam" id="PF01496">
    <property type="entry name" value="V_ATPase_I"/>
    <property type="match status" value="2"/>
</dbReference>
<dbReference type="STRING" id="148818.A0A4Q9LNV1"/>
<feature type="transmembrane region" description="Helical" evidence="9">
    <location>
        <begin position="641"/>
        <end position="663"/>
    </location>
</feature>
<comment type="subcellular location">
    <subcellularLocation>
        <location evidence="1">Membrane</location>
        <topology evidence="1">Multi-pass membrane protein</topology>
    </subcellularLocation>
</comment>
<dbReference type="EMBL" id="PITI01000075">
    <property type="protein sequence ID" value="TBU08990.1"/>
    <property type="molecule type" value="Genomic_DNA"/>
</dbReference>
<organism evidence="11 12">
    <name type="scientific">Hamiltosporidium magnivora</name>
    <dbReference type="NCBI Taxonomy" id="148818"/>
    <lineage>
        <taxon>Eukaryota</taxon>
        <taxon>Fungi</taxon>
        <taxon>Fungi incertae sedis</taxon>
        <taxon>Microsporidia</taxon>
        <taxon>Dubosqiidae</taxon>
        <taxon>Hamiltosporidium</taxon>
    </lineage>
</organism>
<keyword evidence="7 9" id="KW-0406">Ion transport</keyword>
<keyword evidence="8 9" id="KW-0472">Membrane</keyword>
<comment type="caution">
    <text evidence="11">The sequence shown here is derived from an EMBL/GenBank/DDBJ whole genome shotgun (WGS) entry which is preliminary data.</text>
</comment>
<feature type="transmembrane region" description="Helical" evidence="9">
    <location>
        <begin position="607"/>
        <end position="629"/>
    </location>
</feature>
<evidence type="ECO:0000256" key="9">
    <source>
        <dbReference type="RuleBase" id="RU361189"/>
    </source>
</evidence>
<dbReference type="GO" id="GO:0000220">
    <property type="term" value="C:vacuolar proton-transporting V-type ATPase, V0 domain"/>
    <property type="evidence" value="ECO:0007669"/>
    <property type="project" value="InterPro"/>
</dbReference>
<evidence type="ECO:0000256" key="7">
    <source>
        <dbReference type="ARBA" id="ARBA00023065"/>
    </source>
</evidence>
<protein>
    <recommendedName>
        <fullName evidence="9">V-type proton ATPase subunit a</fullName>
    </recommendedName>
</protein>
<comment type="similarity">
    <text evidence="2 9">Belongs to the V-ATPase 116 kDa subunit family.</text>
</comment>
<evidence type="ECO:0000256" key="2">
    <source>
        <dbReference type="ARBA" id="ARBA00009904"/>
    </source>
</evidence>
<keyword evidence="12" id="KW-1185">Reference proteome</keyword>